<organism evidence="1 2">
    <name type="scientific">Scortum barcoo</name>
    <name type="common">barcoo grunter</name>
    <dbReference type="NCBI Taxonomy" id="214431"/>
    <lineage>
        <taxon>Eukaryota</taxon>
        <taxon>Metazoa</taxon>
        <taxon>Chordata</taxon>
        <taxon>Craniata</taxon>
        <taxon>Vertebrata</taxon>
        <taxon>Euteleostomi</taxon>
        <taxon>Actinopterygii</taxon>
        <taxon>Neopterygii</taxon>
        <taxon>Teleostei</taxon>
        <taxon>Neoteleostei</taxon>
        <taxon>Acanthomorphata</taxon>
        <taxon>Eupercaria</taxon>
        <taxon>Centrarchiformes</taxon>
        <taxon>Terapontoidei</taxon>
        <taxon>Terapontidae</taxon>
        <taxon>Scortum</taxon>
    </lineage>
</organism>
<gene>
    <name evidence="1" type="ORF">L3Q82_021245</name>
</gene>
<dbReference type="Proteomes" id="UP000831701">
    <property type="component" value="Chromosome 3"/>
</dbReference>
<name>A0ACB8X339_9TELE</name>
<evidence type="ECO:0000313" key="2">
    <source>
        <dbReference type="Proteomes" id="UP000831701"/>
    </source>
</evidence>
<keyword evidence="2" id="KW-1185">Reference proteome</keyword>
<proteinExistence type="predicted"/>
<dbReference type="EMBL" id="CM041533">
    <property type="protein sequence ID" value="KAI3374675.1"/>
    <property type="molecule type" value="Genomic_DNA"/>
</dbReference>
<protein>
    <submittedName>
        <fullName evidence="1">Uncharacterized protein</fullName>
    </submittedName>
</protein>
<reference evidence="1" key="1">
    <citation type="submission" date="2022-04" db="EMBL/GenBank/DDBJ databases">
        <title>Jade perch genome.</title>
        <authorList>
            <person name="Chao B."/>
        </authorList>
    </citation>
    <scope>NUCLEOTIDE SEQUENCE</scope>
    <source>
        <strain evidence="1">CB-2022</strain>
    </source>
</reference>
<sequence length="1409" mass="156137">GQDDPIWPPPACSVFDKSPVAVQQHMQIFSPHTEQYAAHRNTECSLNFLSHADETTEDHLNVPIKVEVEIQPMCVRDTTSESVHSEQLRHASRSAASQDQCLQSALQQAGPSPSPPHAQRSAAGTSEPTTEAHILSRNNLRAKRLVNVWRANQKLFICSVCNRGFPRLSLLEEHKGTHQPFKPFRCLECGKSFTQKTRLKTHQSVHTGERPFSCKICGKMFSRQDNCLRHERFHSGLKPYSCGQCGKSFTFPTVSEKEHTGHLHLCPPLLFFSFPFSLTMLSSGALRARIASIMDQLSKAAAAEIAKVVEDGAVVLRLEVRQRDAEIQQLRSDMEVLHSELRSARDRAALRPESSGDSPGDVGDERTLLEKVHADEGQSILSVPEVQVKCEPEEEVGQSGQSDQPASHEQDGAQWRPTAPTETGSGASHYLNLGQNLLCFPESSADGGLAVPCSGGPGGFQPSPLSHNAGPLGYGHLERHKRIHTGEKPYRCEICGRRFNQKCSLKEHMKIHRRSIQPRPVEIQVSQQEQIPEVNPNTHHLEEGIQVKAEDDLSKTEDILSAPVQVKCEPAEENITQPVFHRGNDQTVEGVDSLGDSFPTFERDGQQWMSRLQGQNNAEISSAEYLGSSGQSVASFTGLAAQLLPPPVEASCSTFSFQGKPYGEISQTPYGSSDTLMMAGEAGLHGMTGAAPNHHRQRGGRSFQVIKPKKCFACSYCGKVFERVGHLDRHLRIHTGEKPYGCHICGRCFNQKSSLKGHMKTHRNGENTDVLEAHHLMFTAPDNQPLKSLAEPRTGVAALEEQLPGSTYGEAAGGQTVFVKVEPSGEDYQTLSQAAADDRAGEPDQSQLWTSGIEKNNDTTEQNVCLLLHDVRYHLSPAAGAADGQQGYTSPMKDLPFLDHKERGEMMHNGQYSMMGMQPRISDMTLTPELQDQHITQEVAVNEYTASQLSSIMEVLVKAAVAEISKLVDDKCAFLHLEISRKQSENEMLRRKLLMVENKNAQLQRGFENYMDRGTDVGSNCPHPTGDIKFPEIEDAAVSFTIKEESPDETLWISDSAGPIGPAAQYPNPANAPESQQLEEDRHSEVVRQKASEFGDLFNSGQLAGDISGLQFTVKTEKEEERSRFSQDGCQHSAGKQTQLAADFSMDERENQLWSSIIEGNDIDAGFPDFSSVVEEYSNTFPDHSEAHVVSNTTKLAGVQQLSSQRPCNGIYSSEYQKDAPQSSGFQPRPQGVPSQPDRQKEQIYPQRNPSHVSHLQQPEEQPEREPAAGDRPVVTPSHNSFTPGGFHSHKPLSGMSRGYGCSQCGKTFGRLHQFKLHQQSHKRKRAFWCTVCGKNFQCSSHLSIHHRTHTGEKPYGCGQCGKRFTQQSSLRVHQRTHSGERPYSCSLCGKTFILMHHLKRHRIIHTYS</sequence>
<comment type="caution">
    <text evidence="1">The sequence shown here is derived from an EMBL/GenBank/DDBJ whole genome shotgun (WGS) entry which is preliminary data.</text>
</comment>
<feature type="non-terminal residue" evidence="1">
    <location>
        <position position="1"/>
    </location>
</feature>
<accession>A0ACB8X339</accession>
<evidence type="ECO:0000313" key="1">
    <source>
        <dbReference type="EMBL" id="KAI3374675.1"/>
    </source>
</evidence>